<name>A0A8J2HKA6_COTCN</name>
<dbReference type="Pfam" id="PF05208">
    <property type="entry name" value="ALG3"/>
    <property type="match status" value="1"/>
</dbReference>
<feature type="domain" description="Gem-associated protein 5 second beta-propeller" evidence="7">
    <location>
        <begin position="749"/>
        <end position="1054"/>
    </location>
</feature>
<dbReference type="GO" id="GO:0003730">
    <property type="term" value="F:mRNA 3'-UTR binding"/>
    <property type="evidence" value="ECO:0007669"/>
    <property type="project" value="TreeGrafter"/>
</dbReference>
<keyword evidence="2" id="KW-0677">Repeat</keyword>
<feature type="domain" description="Gem-associated protein 5 first beta-propeller" evidence="5">
    <location>
        <begin position="522"/>
        <end position="584"/>
    </location>
</feature>
<keyword evidence="4" id="KW-0472">Membrane</keyword>
<keyword evidence="4" id="KW-1133">Transmembrane helix</keyword>
<evidence type="ECO:0000259" key="5">
    <source>
        <dbReference type="Pfam" id="PF23770"/>
    </source>
</evidence>
<evidence type="ECO:0000256" key="1">
    <source>
        <dbReference type="ARBA" id="ARBA00022574"/>
    </source>
</evidence>
<feature type="transmembrane region" description="Helical" evidence="4">
    <location>
        <begin position="177"/>
        <end position="195"/>
    </location>
</feature>
<sequence>MASTRREKRVVPTKNTLTKSPLMWIKKAASSLNLPYLLSYLTDPRKIAFVAVIFVILEIVLNIVVIHHVPYTEIDWRAYMQEVEGFLNGTWDYSKLKGDTGPLVYPAGFVYAYSLLYYITSHGEDIRLAQYIFALLYVVLLIQVLRIYANTKKVPPYVLILIFCTSYRVHSIFVLRLFNDSLAMIFLFASLNAFLDDRWYSGSINFSLAVSIKMNILLFAPALFIAYLCNLGVIKTIIHLAICGTIQLILGLPFLMENPYAYIVGAFNFGRVFDYKWTVNWRIIPEEIFLKSSFHLALLGLHVAAIIYFIPTWMTYMKCYAKLKAVGREIKPQMKSNNAEVNMSSVSQLFISPLFIANFLGIVFSRSLHYQFYLCSISKMNELTLPPSPNWYMTSIMSCSTDNTVAWGSKNMLIISQPPKANSKSLDYSIITDAHTDRVTSVSFCPDYSPKKRLLLSGGDESIIRIWDLETLSAVHSQFYVDSKQKVAGVDWSPNNPSQVCSVSTDGTILSWNIGFNACQFITLGKMTATCIKYCPHKSNSVAVGAKAGLVYIVNLQGSGTITYKLRGHDTEITSLSWCPLSVNIFTENNPEDFLLASGAKDKSIFIWRAGGDGRYEFQLTLPSAPQDSNQHRSKLSSGYFTALCWLEPNLLLANSPFGELLAVDLNSTKKSWRLIHGHHSRGLFSITSVPIIVKNLQENWRTPSSPRIVWTSAQDRQVISTSLENNQCILQQSVPTQGGFIYCLSACPLETSLIAYGSGDMAVRLWNLTEPHDNLITVTCMWQKVMGRVTALAWHPTEENLLAFGTAEGRVGMFDTNNPNKLPTIFRQYHRRTVYSLSWAPKPGSDKYGLYSCADNELVYFNPEKVSEEPKSVVKKNCTEFAWKADLSCLAIGYEDGSISFRDSKELKPCGKTIFLLKKAVQCIAWHPDSTLTDLEFSAMRNYMAVSTSTNKITIFDMTIMVNNILNSSNDSEDKDMVTYKVMGTLNGHSDRVISLAWNPHISGQLVSGSYDSTAQVWNVETQEIIATFTGHRGPVYSCLWSSVDPDFIITGSVDFSLRVWKVSSQEIVFPVVTEVKKSKSKSKKLKTNKIVIEKKVNDIVNIGNGSEENLVLEIEKLSVKSETKVRDKKTKKTFLPVYRKMMNNKDIALENCLKIAEKLKNSEDKSCDINDEILSVFGTEEEIMSIIKNELTTFTSQGQHTMATELSLWTGDLKEQLQTAVKERRLNDFMVSLSPMVSINTWKEMCEAYATQLQLESNVTKAVAYFLIIHKIYRAIEVFMEAKMYREAYILARCKLDAKDKKVKEVLEAWEGQAAKSGVYEDAAQCSIALGDLVRAAQFLAKRKDVLNLKTAAKIALLAEDSALAKSLADQAVVECLLKSNYSLARDLIKEFPAVEYRLVHLVALEEINKGLSMIDDAFVRLWIKGETQYDLISVLNKSNDNFNCLEAYDKLVNITYPDFLQDDPNFWLAASHNFALAAAIGSEEHQLHHIVKTFGMISQYEILKSKNELGVSYLLRLLALLPLNIGFNNDGDNDKPIYKSYRAYLCFALTTWVLERINSDEFNVEKIICVIKKCLEDALDKDVVKFWTVTAEITKLEKLLTAAIGRKDEAEEAQLVERLNNIRSERKNFVEERECVPNPVVFYSKVNQLASLLEDSEFKDTVGTLWSKAMA</sequence>
<evidence type="ECO:0000256" key="2">
    <source>
        <dbReference type="ARBA" id="ARBA00022737"/>
    </source>
</evidence>
<evidence type="ECO:0000256" key="4">
    <source>
        <dbReference type="SAM" id="Phobius"/>
    </source>
</evidence>
<feature type="transmembrane region" description="Helical" evidence="4">
    <location>
        <begin position="294"/>
        <end position="314"/>
    </location>
</feature>
<gene>
    <name evidence="8" type="ORF">HICCMSTLAB_LOCUS9129</name>
</gene>
<evidence type="ECO:0000313" key="8">
    <source>
        <dbReference type="EMBL" id="CAG5099578.1"/>
    </source>
</evidence>
<dbReference type="Pfam" id="PF23775">
    <property type="entry name" value="Beta-prop_RIG_2nd"/>
    <property type="match status" value="1"/>
</dbReference>
<dbReference type="SMART" id="SM00320">
    <property type="entry name" value="WD40"/>
    <property type="match status" value="11"/>
</dbReference>
<dbReference type="Pfam" id="PF23770">
    <property type="entry name" value="Beta-prop_RIG_1st"/>
    <property type="match status" value="1"/>
</dbReference>
<dbReference type="PANTHER" id="PTHR46362:SF1">
    <property type="entry name" value="GEM-ASSOCIATED PROTEIN 5"/>
    <property type="match status" value="1"/>
</dbReference>
<dbReference type="GO" id="GO:0000030">
    <property type="term" value="F:mannosyltransferase activity"/>
    <property type="evidence" value="ECO:0007669"/>
    <property type="project" value="InterPro"/>
</dbReference>
<keyword evidence="1 3" id="KW-0853">WD repeat</keyword>
<keyword evidence="4" id="KW-0812">Transmembrane</keyword>
<evidence type="ECO:0000259" key="6">
    <source>
        <dbReference type="Pfam" id="PF23774"/>
    </source>
</evidence>
<feature type="transmembrane region" description="Helical" evidence="4">
    <location>
        <begin position="236"/>
        <end position="256"/>
    </location>
</feature>
<dbReference type="Proteomes" id="UP000786811">
    <property type="component" value="Unassembled WGS sequence"/>
</dbReference>
<feature type="transmembrane region" description="Helical" evidence="4">
    <location>
        <begin position="47"/>
        <end position="69"/>
    </location>
</feature>
<feature type="repeat" description="WD" evidence="3">
    <location>
        <begin position="432"/>
        <end position="477"/>
    </location>
</feature>
<feature type="repeat" description="WD" evidence="3">
    <location>
        <begin position="1030"/>
        <end position="1072"/>
    </location>
</feature>
<dbReference type="GO" id="GO:0000387">
    <property type="term" value="P:spliceosomal snRNP assembly"/>
    <property type="evidence" value="ECO:0007669"/>
    <property type="project" value="TreeGrafter"/>
</dbReference>
<dbReference type="Pfam" id="PF23774">
    <property type="entry name" value="TPR_GEMI5"/>
    <property type="match status" value="1"/>
</dbReference>
<protein>
    <submittedName>
        <fullName evidence="8">Similar to Gemin5: Gem-associated protein 5 (Mus musculus)</fullName>
    </submittedName>
</protein>
<feature type="transmembrane region" description="Helical" evidence="4">
    <location>
        <begin position="341"/>
        <end position="364"/>
    </location>
</feature>
<dbReference type="GO" id="GO:0005634">
    <property type="term" value="C:nucleus"/>
    <property type="evidence" value="ECO:0007669"/>
    <property type="project" value="TreeGrafter"/>
</dbReference>
<evidence type="ECO:0000313" key="9">
    <source>
        <dbReference type="Proteomes" id="UP000786811"/>
    </source>
</evidence>
<dbReference type="GO" id="GO:0032797">
    <property type="term" value="C:SMN complex"/>
    <property type="evidence" value="ECO:0007669"/>
    <property type="project" value="TreeGrafter"/>
</dbReference>
<dbReference type="PROSITE" id="PS50294">
    <property type="entry name" value="WD_REPEATS_REGION"/>
    <property type="match status" value="3"/>
</dbReference>
<reference evidence="8" key="1">
    <citation type="submission" date="2021-04" db="EMBL/GenBank/DDBJ databases">
        <authorList>
            <person name="Chebbi M.A.C M."/>
        </authorList>
    </citation>
    <scope>NUCLEOTIDE SEQUENCE</scope>
</reference>
<dbReference type="PROSITE" id="PS50082">
    <property type="entry name" value="WD_REPEATS_2"/>
    <property type="match status" value="3"/>
</dbReference>
<dbReference type="Pfam" id="PF00400">
    <property type="entry name" value="WD40"/>
    <property type="match status" value="1"/>
</dbReference>
<feature type="transmembrane region" description="Helical" evidence="4">
    <location>
        <begin position="131"/>
        <end position="148"/>
    </location>
</feature>
<dbReference type="PANTHER" id="PTHR46362">
    <property type="entry name" value="GEM-ASSOCIATED PROTEIN 5"/>
    <property type="match status" value="1"/>
</dbReference>
<accession>A0A8J2HKA6</accession>
<evidence type="ECO:0000259" key="7">
    <source>
        <dbReference type="Pfam" id="PF23775"/>
    </source>
</evidence>
<dbReference type="InterPro" id="IPR011047">
    <property type="entry name" value="Quinoprotein_ADH-like_sf"/>
</dbReference>
<dbReference type="InterPro" id="IPR019775">
    <property type="entry name" value="WD40_repeat_CS"/>
</dbReference>
<dbReference type="InterPro" id="IPR056424">
    <property type="entry name" value="Beta-prop_GEMI5_2nd"/>
</dbReference>
<dbReference type="PROSITE" id="PS00678">
    <property type="entry name" value="WD_REPEATS_1"/>
    <property type="match status" value="1"/>
</dbReference>
<feature type="repeat" description="WD" evidence="3">
    <location>
        <begin position="987"/>
        <end position="1029"/>
    </location>
</feature>
<dbReference type="InterPro" id="IPR001680">
    <property type="entry name" value="WD40_rpt"/>
</dbReference>
<dbReference type="InterPro" id="IPR052640">
    <property type="entry name" value="Gemin-5"/>
</dbReference>
<dbReference type="InterPro" id="IPR007873">
    <property type="entry name" value="Glycosyltransferase_ALG3"/>
</dbReference>
<proteinExistence type="predicted"/>
<comment type="caution">
    <text evidence="8">The sequence shown here is derived from an EMBL/GenBank/DDBJ whole genome shotgun (WGS) entry which is preliminary data.</text>
</comment>
<keyword evidence="9" id="KW-1185">Reference proteome</keyword>
<feature type="transmembrane region" description="Helical" evidence="4">
    <location>
        <begin position="207"/>
        <end position="229"/>
    </location>
</feature>
<organism evidence="8 9">
    <name type="scientific">Cotesia congregata</name>
    <name type="common">Parasitoid wasp</name>
    <name type="synonym">Apanteles congregatus</name>
    <dbReference type="NCBI Taxonomy" id="51543"/>
    <lineage>
        <taxon>Eukaryota</taxon>
        <taxon>Metazoa</taxon>
        <taxon>Ecdysozoa</taxon>
        <taxon>Arthropoda</taxon>
        <taxon>Hexapoda</taxon>
        <taxon>Insecta</taxon>
        <taxon>Pterygota</taxon>
        <taxon>Neoptera</taxon>
        <taxon>Endopterygota</taxon>
        <taxon>Hymenoptera</taxon>
        <taxon>Apocrita</taxon>
        <taxon>Ichneumonoidea</taxon>
        <taxon>Braconidae</taxon>
        <taxon>Microgastrinae</taxon>
        <taxon>Cotesia</taxon>
    </lineage>
</organism>
<evidence type="ECO:0000256" key="3">
    <source>
        <dbReference type="PROSITE-ProRule" id="PRU00221"/>
    </source>
</evidence>
<feature type="domain" description="Gem-associated protein 5 TPR" evidence="6">
    <location>
        <begin position="1176"/>
        <end position="1383"/>
    </location>
</feature>
<dbReference type="OrthoDB" id="7326421at2759"/>
<dbReference type="InterPro" id="IPR015943">
    <property type="entry name" value="WD40/YVTN_repeat-like_dom_sf"/>
</dbReference>
<dbReference type="SUPFAM" id="SSF50998">
    <property type="entry name" value="Quinoprotein alcohol dehydrogenase-like"/>
    <property type="match status" value="1"/>
</dbReference>
<dbReference type="InterPro" id="IPR036322">
    <property type="entry name" value="WD40_repeat_dom_sf"/>
</dbReference>
<dbReference type="InterPro" id="IPR056432">
    <property type="entry name" value="Beta-prop_GEMI5_1st"/>
</dbReference>
<dbReference type="SUPFAM" id="SSF50978">
    <property type="entry name" value="WD40 repeat-like"/>
    <property type="match status" value="1"/>
</dbReference>
<dbReference type="InterPro" id="IPR056421">
    <property type="entry name" value="TPR_GEMI5"/>
</dbReference>
<dbReference type="Gene3D" id="2.130.10.10">
    <property type="entry name" value="YVTN repeat-like/Quinoprotein amine dehydrogenase"/>
    <property type="match status" value="2"/>
</dbReference>
<dbReference type="EMBL" id="CAJNRD030001122">
    <property type="protein sequence ID" value="CAG5099578.1"/>
    <property type="molecule type" value="Genomic_DNA"/>
</dbReference>